<organism evidence="3 4">
    <name type="scientific">Chryseobacterium populi</name>
    <dbReference type="NCBI Taxonomy" id="1144316"/>
    <lineage>
        <taxon>Bacteria</taxon>
        <taxon>Pseudomonadati</taxon>
        <taxon>Bacteroidota</taxon>
        <taxon>Flavobacteriia</taxon>
        <taxon>Flavobacteriales</taxon>
        <taxon>Weeksellaceae</taxon>
        <taxon>Chryseobacterium group</taxon>
        <taxon>Chryseobacterium</taxon>
    </lineage>
</organism>
<dbReference type="GO" id="GO:0000160">
    <property type="term" value="P:phosphorelay signal transduction system"/>
    <property type="evidence" value="ECO:0007669"/>
    <property type="project" value="InterPro"/>
</dbReference>
<dbReference type="EMBL" id="AKJY01000028">
    <property type="protein sequence ID" value="EJL72871.1"/>
    <property type="molecule type" value="Genomic_DNA"/>
</dbReference>
<name>J3CJQ0_9FLAO</name>
<keyword evidence="1" id="KW-0597">Phosphoprotein</keyword>
<dbReference type="InterPro" id="IPR001789">
    <property type="entry name" value="Sig_transdc_resp-reg_receiver"/>
</dbReference>
<gene>
    <name evidence="3" type="ORF">PMI13_01768</name>
</gene>
<comment type="caution">
    <text evidence="3">The sequence shown here is derived from an EMBL/GenBank/DDBJ whole genome shotgun (WGS) entry which is preliminary data.</text>
</comment>
<dbReference type="PROSITE" id="PS50110">
    <property type="entry name" value="RESPONSE_REGULATORY"/>
    <property type="match status" value="1"/>
</dbReference>
<protein>
    <submittedName>
        <fullName evidence="3">Response regulator containing a CheY-like receiver domain and an HTH DNA-binding domain</fullName>
    </submittedName>
</protein>
<dbReference type="Gene3D" id="3.40.50.2300">
    <property type="match status" value="1"/>
</dbReference>
<reference evidence="3 4" key="1">
    <citation type="journal article" date="2012" name="J. Bacteriol.">
        <title>Twenty-one genome sequences from Pseudomonas species and 19 genome sequences from diverse bacteria isolated from the rhizosphere and endosphere of Populus deltoides.</title>
        <authorList>
            <person name="Brown S.D."/>
            <person name="Utturkar S.M."/>
            <person name="Klingeman D.M."/>
            <person name="Johnson C.M."/>
            <person name="Martin S.L."/>
            <person name="Land M.L."/>
            <person name="Lu T.Y."/>
            <person name="Schadt C.W."/>
            <person name="Doktycz M.J."/>
            <person name="Pelletier D.A."/>
        </authorList>
    </citation>
    <scope>NUCLEOTIDE SEQUENCE [LARGE SCALE GENOMIC DNA]</scope>
    <source>
        <strain evidence="3 4">CF314</strain>
    </source>
</reference>
<accession>J3CJQ0</accession>
<keyword evidence="3" id="KW-0238">DNA-binding</keyword>
<evidence type="ECO:0000313" key="3">
    <source>
        <dbReference type="EMBL" id="EJL72871.1"/>
    </source>
</evidence>
<dbReference type="InterPro" id="IPR011006">
    <property type="entry name" value="CheY-like_superfamily"/>
</dbReference>
<dbReference type="Proteomes" id="UP000007509">
    <property type="component" value="Unassembled WGS sequence"/>
</dbReference>
<dbReference type="RefSeq" id="WP_007842769.1">
    <property type="nucleotide sequence ID" value="NZ_AKJY01000028.1"/>
</dbReference>
<sequence>MNKEYLNVILAEYDEGNLVFFKSILKDLKIPVKVQSFQNGEDLMGYLNNKEALIPEVLFIDYNLPGKSSIEYLEEIKIDFRFSNMIIVVYSDELSEAEVEEAFVKGANIYMKKPGSYNDLKKVISEIIAINWQYHTSGLNRENFIMKV</sequence>
<dbReference type="InterPro" id="IPR052893">
    <property type="entry name" value="TCS_response_regulator"/>
</dbReference>
<feature type="modified residue" description="4-aspartylphosphate" evidence="1">
    <location>
        <position position="61"/>
    </location>
</feature>
<dbReference type="GO" id="GO:0003677">
    <property type="term" value="F:DNA binding"/>
    <property type="evidence" value="ECO:0007669"/>
    <property type="project" value="UniProtKB-KW"/>
</dbReference>
<evidence type="ECO:0000256" key="1">
    <source>
        <dbReference type="PROSITE-ProRule" id="PRU00169"/>
    </source>
</evidence>
<dbReference type="PATRIC" id="fig|1144316.3.peg.1778"/>
<dbReference type="PANTHER" id="PTHR44520:SF2">
    <property type="entry name" value="RESPONSE REGULATOR RCP1"/>
    <property type="match status" value="1"/>
</dbReference>
<proteinExistence type="predicted"/>
<dbReference type="Pfam" id="PF00072">
    <property type="entry name" value="Response_reg"/>
    <property type="match status" value="1"/>
</dbReference>
<feature type="domain" description="Response regulatory" evidence="2">
    <location>
        <begin position="7"/>
        <end position="128"/>
    </location>
</feature>
<dbReference type="AlphaFoldDB" id="J3CJQ0"/>
<dbReference type="OrthoDB" id="7631574at2"/>
<evidence type="ECO:0000259" key="2">
    <source>
        <dbReference type="PROSITE" id="PS50110"/>
    </source>
</evidence>
<keyword evidence="4" id="KW-1185">Reference proteome</keyword>
<dbReference type="SUPFAM" id="SSF52172">
    <property type="entry name" value="CheY-like"/>
    <property type="match status" value="1"/>
</dbReference>
<evidence type="ECO:0000313" key="4">
    <source>
        <dbReference type="Proteomes" id="UP000007509"/>
    </source>
</evidence>
<dbReference type="PANTHER" id="PTHR44520">
    <property type="entry name" value="RESPONSE REGULATOR RCP1-RELATED"/>
    <property type="match status" value="1"/>
</dbReference>
<dbReference type="SMART" id="SM00448">
    <property type="entry name" value="REC"/>
    <property type="match status" value="1"/>
</dbReference>